<keyword evidence="3" id="KW-1185">Reference proteome</keyword>
<dbReference type="Proteomes" id="UP000887575">
    <property type="component" value="Unassembled WGS sequence"/>
</dbReference>
<evidence type="ECO:0000256" key="1">
    <source>
        <dbReference type="SAM" id="SignalP"/>
    </source>
</evidence>
<feature type="domain" description="DOMON" evidence="2">
    <location>
        <begin position="24"/>
        <end position="139"/>
    </location>
</feature>
<dbReference type="PANTHER" id="PTHR36516:SF1">
    <property type="entry name" value="DOMON DOMAIN-CONTAINING PROTEIN"/>
    <property type="match status" value="1"/>
</dbReference>
<dbReference type="WBParaSite" id="MBELARI_LOCUS3864">
    <property type="protein sequence ID" value="MBELARI_LOCUS3864"/>
    <property type="gene ID" value="MBELARI_LOCUS3864"/>
</dbReference>
<evidence type="ECO:0000259" key="2">
    <source>
        <dbReference type="PROSITE" id="PS50836"/>
    </source>
</evidence>
<dbReference type="PROSITE" id="PS50836">
    <property type="entry name" value="DOMON"/>
    <property type="match status" value="1"/>
</dbReference>
<feature type="signal peptide" evidence="1">
    <location>
        <begin position="1"/>
        <end position="17"/>
    </location>
</feature>
<dbReference type="PANTHER" id="PTHR36516">
    <property type="entry name" value="PROTEIN CBG04168-RELATED"/>
    <property type="match status" value="1"/>
</dbReference>
<sequence length="171" mass="18677">MILLTLIGFAFVSSAFSQCSYSRENVEARWRVEDGNVVIDFENSQLNNLEFTGIAFGDSMYNLEFILFKIADGEASVVTGATNGYGPPEIIDSTPSVNVESLRYNDGHLKARVSRPIGSNGPRKASLEGQVNWNFVTVGDIEVGDRGRGMEQIIAAHRSLPARISVDLSNC</sequence>
<dbReference type="InterPro" id="IPR005018">
    <property type="entry name" value="DOMON_domain"/>
</dbReference>
<dbReference type="InterPro" id="IPR045266">
    <property type="entry name" value="DOH_DOMON"/>
</dbReference>
<dbReference type="AlphaFoldDB" id="A0AAF3FAM4"/>
<dbReference type="Pfam" id="PF03351">
    <property type="entry name" value="DOMON"/>
    <property type="match status" value="1"/>
</dbReference>
<reference evidence="4" key="1">
    <citation type="submission" date="2024-02" db="UniProtKB">
        <authorList>
            <consortium name="WormBaseParasite"/>
        </authorList>
    </citation>
    <scope>IDENTIFICATION</scope>
</reference>
<evidence type="ECO:0000313" key="4">
    <source>
        <dbReference type="WBParaSite" id="MBELARI_LOCUS3864"/>
    </source>
</evidence>
<evidence type="ECO:0000313" key="3">
    <source>
        <dbReference type="Proteomes" id="UP000887575"/>
    </source>
</evidence>
<protein>
    <recommendedName>
        <fullName evidence="2">DOMON domain-containing protein</fullName>
    </recommendedName>
</protein>
<name>A0AAF3FAM4_9BILA</name>
<keyword evidence="1" id="KW-0732">Signal</keyword>
<organism evidence="3 4">
    <name type="scientific">Mesorhabditis belari</name>
    <dbReference type="NCBI Taxonomy" id="2138241"/>
    <lineage>
        <taxon>Eukaryota</taxon>
        <taxon>Metazoa</taxon>
        <taxon>Ecdysozoa</taxon>
        <taxon>Nematoda</taxon>
        <taxon>Chromadorea</taxon>
        <taxon>Rhabditida</taxon>
        <taxon>Rhabditina</taxon>
        <taxon>Rhabditomorpha</taxon>
        <taxon>Rhabditoidea</taxon>
        <taxon>Rhabditidae</taxon>
        <taxon>Mesorhabditinae</taxon>
        <taxon>Mesorhabditis</taxon>
    </lineage>
</organism>
<accession>A0AAF3FAM4</accession>
<proteinExistence type="predicted"/>
<feature type="chain" id="PRO_5042187315" description="DOMON domain-containing protein" evidence="1">
    <location>
        <begin position="18"/>
        <end position="171"/>
    </location>
</feature>
<dbReference type="CDD" id="cd09631">
    <property type="entry name" value="DOMON_DOH"/>
    <property type="match status" value="1"/>
</dbReference>